<dbReference type="PANTHER" id="PTHR42913">
    <property type="entry name" value="APOPTOSIS-INDUCING FACTOR 1"/>
    <property type="match status" value="1"/>
</dbReference>
<dbReference type="Pfam" id="PF07992">
    <property type="entry name" value="Pyr_redox_2"/>
    <property type="match status" value="1"/>
</dbReference>
<dbReference type="GO" id="GO:0003955">
    <property type="term" value="F:NAD(P)H dehydrogenase (quinone) activity"/>
    <property type="evidence" value="ECO:0007669"/>
    <property type="project" value="TreeGrafter"/>
</dbReference>
<comment type="cofactor">
    <cofactor evidence="1">
        <name>FAD</name>
        <dbReference type="ChEBI" id="CHEBI:57692"/>
    </cofactor>
</comment>
<dbReference type="SUPFAM" id="SSF51905">
    <property type="entry name" value="FAD/NAD(P)-binding domain"/>
    <property type="match status" value="2"/>
</dbReference>
<evidence type="ECO:0000256" key="2">
    <source>
        <dbReference type="ARBA" id="ARBA00022630"/>
    </source>
</evidence>
<keyword evidence="3" id="KW-0274">FAD</keyword>
<gene>
    <name evidence="6" type="ORF">C2E20_6897</name>
</gene>
<evidence type="ECO:0000256" key="4">
    <source>
        <dbReference type="ARBA" id="ARBA00023002"/>
    </source>
</evidence>
<dbReference type="Gene3D" id="3.50.50.100">
    <property type="match status" value="1"/>
</dbReference>
<dbReference type="Proteomes" id="UP000239649">
    <property type="component" value="Unassembled WGS sequence"/>
</dbReference>
<dbReference type="PRINTS" id="PR00368">
    <property type="entry name" value="FADPNR"/>
</dbReference>
<dbReference type="PRINTS" id="PR00411">
    <property type="entry name" value="PNDRDTASEI"/>
</dbReference>
<feature type="domain" description="FAD/NAD(P)-binding" evidence="5">
    <location>
        <begin position="94"/>
        <end position="443"/>
    </location>
</feature>
<evidence type="ECO:0000313" key="7">
    <source>
        <dbReference type="Proteomes" id="UP000239649"/>
    </source>
</evidence>
<dbReference type="GO" id="GO:0009507">
    <property type="term" value="C:chloroplast"/>
    <property type="evidence" value="ECO:0007669"/>
    <property type="project" value="TreeGrafter"/>
</dbReference>
<keyword evidence="4" id="KW-0560">Oxidoreductase</keyword>
<accession>A0A2P6V687</accession>
<dbReference type="AlphaFoldDB" id="A0A2P6V687"/>
<evidence type="ECO:0000259" key="5">
    <source>
        <dbReference type="Pfam" id="PF07992"/>
    </source>
</evidence>
<dbReference type="InterPro" id="IPR023753">
    <property type="entry name" value="FAD/NAD-binding_dom"/>
</dbReference>
<dbReference type="InterPro" id="IPR036188">
    <property type="entry name" value="FAD/NAD-bd_sf"/>
</dbReference>
<keyword evidence="2" id="KW-0285">Flavoprotein</keyword>
<protein>
    <submittedName>
        <fullName evidence="6">NADH dehydrogenase</fullName>
    </submittedName>
</protein>
<dbReference type="GO" id="GO:0019646">
    <property type="term" value="P:aerobic electron transport chain"/>
    <property type="evidence" value="ECO:0007669"/>
    <property type="project" value="TreeGrafter"/>
</dbReference>
<dbReference type="OrthoDB" id="5376590at2759"/>
<dbReference type="STRING" id="554055.A0A2P6V687"/>
<keyword evidence="7" id="KW-1185">Reference proteome</keyword>
<name>A0A2P6V687_9CHLO</name>
<sequence length="572" mass="58227">MAWAVAASSGGGARCGAGVQRGGALGSSRRLGSDLRTLWSRVAGNRSSIGSGSEGGTGGGRGISGGGVAHRGLATCAASPRSGAAAAAEPTGPRVCILGGGFGGLYTAVKLESLMWPRGTKPRVTLIDQSERFSFKPLLYEVLSGAASEAEVAPPFAQLLAPYPVAFVQGRVASVQQDDAAQDGSSAGGGVVVLADGASVPYDWLVVSLGAETSTFGIPGVRQCALPFSTYQDAQRVNDRLAVLEQALSYPEVVVVGGGYAGVELAAAVADRLKGRARVKLVTSGRDILEGSPQGNRETARRVLQDQGVSILTGAQVTEMRLAGSSSNGGGDSADGSSGVKDLAKRLVYLRDSEGQQEILEADLVLWSAGQAPVSRPGAAAVEERAGPALPFATNARGALQTDPTLRALHHSRVFALGDIAVSSGGREQPALPATAQVAFQQADYVAWNVWASINNKPLLNFSYQHLGDMMSLGAASGAVTLPIPVPPPLSAAASGSGPLGTLLRAAGVKLSGSYGGASDGVTLDGPLAAAVRRAAYLYRQPTLEQQVRVAGGWAKQLTSVLAAAAGRPTQR</sequence>
<proteinExistence type="predicted"/>
<dbReference type="InterPro" id="IPR051169">
    <property type="entry name" value="NADH-Q_oxidoreductase"/>
</dbReference>
<dbReference type="PANTHER" id="PTHR42913:SF4">
    <property type="entry name" value="ALTERNATIVE NAD(P)H-UBIQUINONE OXIDOREDUCTASE C1, CHLOROPLASTIC_MITOCHONDRIAL"/>
    <property type="match status" value="1"/>
</dbReference>
<organism evidence="6 7">
    <name type="scientific">Micractinium conductrix</name>
    <dbReference type="NCBI Taxonomy" id="554055"/>
    <lineage>
        <taxon>Eukaryota</taxon>
        <taxon>Viridiplantae</taxon>
        <taxon>Chlorophyta</taxon>
        <taxon>core chlorophytes</taxon>
        <taxon>Trebouxiophyceae</taxon>
        <taxon>Chlorellales</taxon>
        <taxon>Chlorellaceae</taxon>
        <taxon>Chlorella clade</taxon>
        <taxon>Micractinium</taxon>
    </lineage>
</organism>
<evidence type="ECO:0000256" key="1">
    <source>
        <dbReference type="ARBA" id="ARBA00001974"/>
    </source>
</evidence>
<dbReference type="GO" id="GO:0042372">
    <property type="term" value="P:phylloquinone biosynthetic process"/>
    <property type="evidence" value="ECO:0007669"/>
    <property type="project" value="TreeGrafter"/>
</dbReference>
<comment type="caution">
    <text evidence="6">The sequence shown here is derived from an EMBL/GenBank/DDBJ whole genome shotgun (WGS) entry which is preliminary data.</text>
</comment>
<evidence type="ECO:0000256" key="3">
    <source>
        <dbReference type="ARBA" id="ARBA00022827"/>
    </source>
</evidence>
<evidence type="ECO:0000313" key="6">
    <source>
        <dbReference type="EMBL" id="PSC69603.1"/>
    </source>
</evidence>
<reference evidence="6 7" key="1">
    <citation type="journal article" date="2018" name="Plant J.">
        <title>Genome sequences of Chlorella sorokiniana UTEX 1602 and Micractinium conductrix SAG 241.80: implications to maltose excretion by a green alga.</title>
        <authorList>
            <person name="Arriola M.B."/>
            <person name="Velmurugan N."/>
            <person name="Zhang Y."/>
            <person name="Plunkett M.H."/>
            <person name="Hondzo H."/>
            <person name="Barney B.M."/>
        </authorList>
    </citation>
    <scope>NUCLEOTIDE SEQUENCE [LARGE SCALE GENOMIC DNA]</scope>
    <source>
        <strain evidence="6 7">SAG 241.80</strain>
    </source>
</reference>
<dbReference type="EMBL" id="LHPF02000025">
    <property type="protein sequence ID" value="PSC69603.1"/>
    <property type="molecule type" value="Genomic_DNA"/>
</dbReference>